<accession>A0ABQ3XXB9</accession>
<evidence type="ECO:0000313" key="2">
    <source>
        <dbReference type="Proteomes" id="UP000609879"/>
    </source>
</evidence>
<proteinExistence type="predicted"/>
<reference evidence="1 2" key="1">
    <citation type="submission" date="2021-01" db="EMBL/GenBank/DDBJ databases">
        <title>Whole genome shotgun sequence of Actinoplanes deccanensis NBRC 13994.</title>
        <authorList>
            <person name="Komaki H."/>
            <person name="Tamura T."/>
        </authorList>
    </citation>
    <scope>NUCLEOTIDE SEQUENCE [LARGE SCALE GENOMIC DNA]</scope>
    <source>
        <strain evidence="1 2">NBRC 13994</strain>
    </source>
</reference>
<evidence type="ECO:0000313" key="1">
    <source>
        <dbReference type="EMBL" id="GID72350.1"/>
    </source>
</evidence>
<protein>
    <submittedName>
        <fullName evidence="1">Uncharacterized protein</fullName>
    </submittedName>
</protein>
<keyword evidence="2" id="KW-1185">Reference proteome</keyword>
<organism evidence="1 2">
    <name type="scientific">Paractinoplanes deccanensis</name>
    <dbReference type="NCBI Taxonomy" id="113561"/>
    <lineage>
        <taxon>Bacteria</taxon>
        <taxon>Bacillati</taxon>
        <taxon>Actinomycetota</taxon>
        <taxon>Actinomycetes</taxon>
        <taxon>Micromonosporales</taxon>
        <taxon>Micromonosporaceae</taxon>
        <taxon>Paractinoplanes</taxon>
    </lineage>
</organism>
<comment type="caution">
    <text evidence="1">The sequence shown here is derived from an EMBL/GenBank/DDBJ whole genome shotgun (WGS) entry which is preliminary data.</text>
</comment>
<dbReference type="RefSeq" id="WP_203760307.1">
    <property type="nucleotide sequence ID" value="NZ_BOMI01000014.1"/>
</dbReference>
<gene>
    <name evidence="1" type="ORF">Ade02nite_09910</name>
</gene>
<dbReference type="Proteomes" id="UP000609879">
    <property type="component" value="Unassembled WGS sequence"/>
</dbReference>
<sequence>MLPDLSEYCLDRTVADASFEGVAVPGLSAEFYRRADGDRVATVGRYSYAGRELLMAWGYADEQHCRHSAVHDPASGRWHRATDGCPTVRVERSGGEVIGLAVRTPGGDWLSTAGAARPGT</sequence>
<name>A0ABQ3XXB9_9ACTN</name>
<dbReference type="EMBL" id="BOMI01000014">
    <property type="protein sequence ID" value="GID72350.1"/>
    <property type="molecule type" value="Genomic_DNA"/>
</dbReference>